<protein>
    <submittedName>
        <fullName evidence="1">Uncharacterized protein</fullName>
    </submittedName>
</protein>
<dbReference type="OMA" id="HMGWLVE"/>
<comment type="caution">
    <text evidence="1">The sequence shown here is derived from an EMBL/GenBank/DDBJ whole genome shotgun (WGS) entry which is preliminary data.</text>
</comment>
<gene>
    <name evidence="1" type="ORF">HC235_09505</name>
</gene>
<keyword evidence="2" id="KW-1185">Reference proteome</keyword>
<name>A0A7L4PB05_9CREN</name>
<organism evidence="1 2">
    <name type="scientific">Pyrobaculum arsenaticum</name>
    <dbReference type="NCBI Taxonomy" id="121277"/>
    <lineage>
        <taxon>Archaea</taxon>
        <taxon>Thermoproteota</taxon>
        <taxon>Thermoprotei</taxon>
        <taxon>Thermoproteales</taxon>
        <taxon>Thermoproteaceae</taxon>
        <taxon>Pyrobaculum</taxon>
    </lineage>
</organism>
<dbReference type="GeneID" id="5054186"/>
<dbReference type="AlphaFoldDB" id="A0A7L4PB05"/>
<proteinExistence type="predicted"/>
<reference evidence="1 2" key="1">
    <citation type="journal article" date="2020" name="Nat. Commun.">
        <title>The structures of two archaeal type IV pili illuminate evolutionary relationships.</title>
        <authorList>
            <person name="Wang F."/>
            <person name="Baquero D.P."/>
            <person name="Su Z."/>
            <person name="Beltran L.C."/>
            <person name="Prangishvili D."/>
            <person name="Krupovic M."/>
            <person name="Egelman E.H."/>
        </authorList>
    </citation>
    <scope>NUCLEOTIDE SEQUENCE [LARGE SCALE GENOMIC DNA]</scope>
    <source>
        <strain evidence="1 2">2GA</strain>
    </source>
</reference>
<evidence type="ECO:0000313" key="2">
    <source>
        <dbReference type="Proteomes" id="UP000554766"/>
    </source>
</evidence>
<evidence type="ECO:0000313" key="1">
    <source>
        <dbReference type="EMBL" id="NYR16159.1"/>
    </source>
</evidence>
<dbReference type="EMBL" id="JAAVJF010000004">
    <property type="protein sequence ID" value="NYR16159.1"/>
    <property type="molecule type" value="Genomic_DNA"/>
</dbReference>
<dbReference type="RefSeq" id="WP_011901744.1">
    <property type="nucleotide sequence ID" value="NZ_JAAVJF010000004.1"/>
</dbReference>
<accession>A0A7L4PB05</accession>
<dbReference type="Proteomes" id="UP000554766">
    <property type="component" value="Unassembled WGS sequence"/>
</dbReference>
<sequence>MVCEVSTIGDAVVFTAPELELAMAYLLVKPLAETVEVREGHLRATPAVPEIVHSLQELCKADVSAILLDIKESLLHMGWLVEGTKDVVKMRKSRRAGVAGFITVEYDKVARTMSITATQRCLTDFLKGLGFNVSDSRYFLEATRRVSSLVEALELEERISQALC</sequence>